<dbReference type="FunFam" id="3.20.20.450:FF:000001">
    <property type="entry name" value="Cyclic di-GMP phosphodiesterase yahA"/>
    <property type="match status" value="1"/>
</dbReference>
<dbReference type="InterPro" id="IPR043128">
    <property type="entry name" value="Rev_trsase/Diguanyl_cyclase"/>
</dbReference>
<proteinExistence type="predicted"/>
<dbReference type="SMART" id="SM00052">
    <property type="entry name" value="EAL"/>
    <property type="match status" value="1"/>
</dbReference>
<dbReference type="EMBL" id="AP021879">
    <property type="protein sequence ID" value="BBO88941.1"/>
    <property type="molecule type" value="Genomic_DNA"/>
</dbReference>
<dbReference type="PROSITE" id="PS50883">
    <property type="entry name" value="EAL"/>
    <property type="match status" value="1"/>
</dbReference>
<feature type="region of interest" description="Disordered" evidence="1">
    <location>
        <begin position="695"/>
        <end position="716"/>
    </location>
</feature>
<dbReference type="Pfam" id="PF13426">
    <property type="entry name" value="PAS_9"/>
    <property type="match status" value="1"/>
</dbReference>
<dbReference type="PROSITE" id="PS50112">
    <property type="entry name" value="PAS"/>
    <property type="match status" value="1"/>
</dbReference>
<dbReference type="Pfam" id="PF00990">
    <property type="entry name" value="GGDEF"/>
    <property type="match status" value="1"/>
</dbReference>
<feature type="compositionally biased region" description="Polar residues" evidence="1">
    <location>
        <begin position="701"/>
        <end position="710"/>
    </location>
</feature>
<feature type="domain" description="GGDEF" evidence="5">
    <location>
        <begin position="301"/>
        <end position="434"/>
    </location>
</feature>
<evidence type="ECO:0000259" key="3">
    <source>
        <dbReference type="PROSITE" id="PS50113"/>
    </source>
</evidence>
<keyword evidence="7" id="KW-1185">Reference proteome</keyword>
<dbReference type="InterPro" id="IPR013656">
    <property type="entry name" value="PAS_4"/>
</dbReference>
<dbReference type="SMART" id="SM00091">
    <property type="entry name" value="PAS"/>
    <property type="match status" value="2"/>
</dbReference>
<dbReference type="AlphaFoldDB" id="A0A5K8A8Z7"/>
<dbReference type="InterPro" id="IPR000014">
    <property type="entry name" value="PAS"/>
</dbReference>
<dbReference type="NCBIfam" id="TIGR00254">
    <property type="entry name" value="GGDEF"/>
    <property type="match status" value="1"/>
</dbReference>
<dbReference type="CDD" id="cd01948">
    <property type="entry name" value="EAL"/>
    <property type="match status" value="1"/>
</dbReference>
<dbReference type="SUPFAM" id="SSF141868">
    <property type="entry name" value="EAL domain-like"/>
    <property type="match status" value="1"/>
</dbReference>
<dbReference type="Gene3D" id="3.20.20.450">
    <property type="entry name" value="EAL domain"/>
    <property type="match status" value="1"/>
</dbReference>
<dbReference type="InterPro" id="IPR035919">
    <property type="entry name" value="EAL_sf"/>
</dbReference>
<feature type="domain" description="PAS" evidence="2">
    <location>
        <begin position="143"/>
        <end position="197"/>
    </location>
</feature>
<dbReference type="PROSITE" id="PS50113">
    <property type="entry name" value="PAC"/>
    <property type="match status" value="1"/>
</dbReference>
<dbReference type="InterPro" id="IPR035965">
    <property type="entry name" value="PAS-like_dom_sf"/>
</dbReference>
<dbReference type="PANTHER" id="PTHR44757">
    <property type="entry name" value="DIGUANYLATE CYCLASE DGCP"/>
    <property type="match status" value="1"/>
</dbReference>
<dbReference type="SMART" id="SM00086">
    <property type="entry name" value="PAC"/>
    <property type="match status" value="2"/>
</dbReference>
<name>A0A5K8A8Z7_9BACT</name>
<dbReference type="Gene3D" id="3.30.70.270">
    <property type="match status" value="1"/>
</dbReference>
<dbReference type="NCBIfam" id="TIGR00229">
    <property type="entry name" value="sensory_box"/>
    <property type="match status" value="2"/>
</dbReference>
<dbReference type="Proteomes" id="UP000422108">
    <property type="component" value="Chromosome"/>
</dbReference>
<dbReference type="PANTHER" id="PTHR44757:SF2">
    <property type="entry name" value="BIOFILM ARCHITECTURE MAINTENANCE PROTEIN MBAA"/>
    <property type="match status" value="1"/>
</dbReference>
<accession>A0A5K8A8Z7</accession>
<evidence type="ECO:0000313" key="6">
    <source>
        <dbReference type="EMBL" id="BBO88941.1"/>
    </source>
</evidence>
<dbReference type="RefSeq" id="WP_155310193.1">
    <property type="nucleotide sequence ID" value="NZ_AP021879.1"/>
</dbReference>
<evidence type="ECO:0000259" key="2">
    <source>
        <dbReference type="PROSITE" id="PS50112"/>
    </source>
</evidence>
<dbReference type="InterPro" id="IPR052155">
    <property type="entry name" value="Biofilm_reg_signaling"/>
</dbReference>
<evidence type="ECO:0000259" key="5">
    <source>
        <dbReference type="PROSITE" id="PS50887"/>
    </source>
</evidence>
<protein>
    <recommendedName>
        <fullName evidence="8">GGDEF domain-containing protein</fullName>
    </recommendedName>
</protein>
<feature type="domain" description="PAC" evidence="3">
    <location>
        <begin position="214"/>
        <end position="267"/>
    </location>
</feature>
<evidence type="ECO:0000259" key="4">
    <source>
        <dbReference type="PROSITE" id="PS50883"/>
    </source>
</evidence>
<dbReference type="PROSITE" id="PS50887">
    <property type="entry name" value="GGDEF"/>
    <property type="match status" value="1"/>
</dbReference>
<dbReference type="Pfam" id="PF00563">
    <property type="entry name" value="EAL"/>
    <property type="match status" value="1"/>
</dbReference>
<dbReference type="Gene3D" id="3.30.450.20">
    <property type="entry name" value="PAS domain"/>
    <property type="match status" value="2"/>
</dbReference>
<evidence type="ECO:0000313" key="7">
    <source>
        <dbReference type="Proteomes" id="UP000422108"/>
    </source>
</evidence>
<dbReference type="SUPFAM" id="SSF55073">
    <property type="entry name" value="Nucleotide cyclase"/>
    <property type="match status" value="1"/>
</dbReference>
<evidence type="ECO:0008006" key="8">
    <source>
        <dbReference type="Google" id="ProtNLM"/>
    </source>
</evidence>
<dbReference type="InterPro" id="IPR000160">
    <property type="entry name" value="GGDEF_dom"/>
</dbReference>
<sequence>MSENKHTVFNIDFNDDRLVQARHRILFERSPDAVIVTAANGRILDFNPASLVFFNIAEAELRRSNITTFYANQTDRDHLLQQADNTGLVPNAPIIFVDHRENVKHALVTIMRLDHPGGGAYGYLGVIRDVTQRRLAEKRLHNQKNFAEQLFDAGPEAIAILDMDDRVIRVNDEFCRLFRYSPEACIGRRMESLIVPQALKAESFSYSARALAGQRFEMETQRMDRDGRLIDVSILAKPIVTENDEPAIYVIYHDITQRRRKDAELRYVAYHDTLTGLPNRKSFYMVLDDLLQHASRRGSDRAWALMFLDLDKFKQVNDTLGHDTGDLLLKAVAKRLGQCLRETDHLFRLGGDEFTVILTNLNRDIDVARVARKILASINQVFRFDGHEIFTTASIGISVFPNDGWDVEGLVKNADMAMYAAKENGGGNYRFFTEEMNRQALHRMQMESHLRKAIGNNELLLYYQPFVDRASRIVGMEALIRWHHPELGLILPADFIRITEDTGIIVPVGRWVLATACNQVRAWHDMGFDTPFVSVNISARQLQESDFEQTVLQAIDESGLPPACLNLEVTESSMIQNPEACIAKMQHLRSRGVRFSIDDFGTGYSSLSYLKRFPIDALKIDRSFVSDLMKSKGDQEIVKTIISMARNLNIDAVAEGVETQAQMEFLIRCGCDTMQGYLFARPLPAEQFADLLERQKHRESSGQAKNTGQGSDVPAP</sequence>
<dbReference type="SMART" id="SM00267">
    <property type="entry name" value="GGDEF"/>
    <property type="match status" value="1"/>
</dbReference>
<organism evidence="6 7">
    <name type="scientific">Desulfosarcina ovata subsp. ovata</name>
    <dbReference type="NCBI Taxonomy" id="2752305"/>
    <lineage>
        <taxon>Bacteria</taxon>
        <taxon>Pseudomonadati</taxon>
        <taxon>Thermodesulfobacteriota</taxon>
        <taxon>Desulfobacteria</taxon>
        <taxon>Desulfobacterales</taxon>
        <taxon>Desulfosarcinaceae</taxon>
        <taxon>Desulfosarcina</taxon>
    </lineage>
</organism>
<dbReference type="SUPFAM" id="SSF55785">
    <property type="entry name" value="PYP-like sensor domain (PAS domain)"/>
    <property type="match status" value="2"/>
</dbReference>
<dbReference type="CDD" id="cd01949">
    <property type="entry name" value="GGDEF"/>
    <property type="match status" value="1"/>
</dbReference>
<dbReference type="InterPro" id="IPR001610">
    <property type="entry name" value="PAC"/>
</dbReference>
<dbReference type="InterPro" id="IPR029787">
    <property type="entry name" value="Nucleotide_cyclase"/>
</dbReference>
<dbReference type="InterPro" id="IPR000700">
    <property type="entry name" value="PAS-assoc_C"/>
</dbReference>
<dbReference type="Pfam" id="PF08448">
    <property type="entry name" value="PAS_4"/>
    <property type="match status" value="1"/>
</dbReference>
<dbReference type="InterPro" id="IPR001633">
    <property type="entry name" value="EAL_dom"/>
</dbReference>
<gene>
    <name evidence="6" type="ORF">DSCOOX_21210</name>
</gene>
<dbReference type="CDD" id="cd00130">
    <property type="entry name" value="PAS"/>
    <property type="match status" value="2"/>
</dbReference>
<reference evidence="6 7" key="1">
    <citation type="submission" date="2019-11" db="EMBL/GenBank/DDBJ databases">
        <title>Comparative genomics of hydrocarbon-degrading Desulfosarcina strains.</title>
        <authorList>
            <person name="Watanabe M."/>
            <person name="Kojima H."/>
            <person name="Fukui M."/>
        </authorList>
    </citation>
    <scope>NUCLEOTIDE SEQUENCE [LARGE SCALE GENOMIC DNA]</scope>
    <source>
        <strain evidence="7">oXyS1</strain>
    </source>
</reference>
<evidence type="ECO:0000256" key="1">
    <source>
        <dbReference type="SAM" id="MobiDB-lite"/>
    </source>
</evidence>
<feature type="domain" description="EAL" evidence="4">
    <location>
        <begin position="443"/>
        <end position="696"/>
    </location>
</feature>